<feature type="domain" description="Glycine zipper 2TM" evidence="2">
    <location>
        <begin position="179"/>
        <end position="216"/>
    </location>
</feature>
<reference evidence="3 4" key="1">
    <citation type="submission" date="2022-12" db="EMBL/GenBank/DDBJ databases">
        <title>Genomic features and morphological characterization of a novel Knufia sp. strain isolated from spacecraft assembly facility.</title>
        <authorList>
            <person name="Teixeira M."/>
            <person name="Chander A.M."/>
            <person name="Stajich J.E."/>
            <person name="Venkateswaran K."/>
        </authorList>
    </citation>
    <scope>NUCLEOTIDE SEQUENCE [LARGE SCALE GENOMIC DNA]</scope>
    <source>
        <strain evidence="3 4">FJI-L2-BK-P2</strain>
    </source>
</reference>
<sequence length="238" mass="25444">MSGPYNNQGYGQYPQQPSYGGQGYGQQQGYNDPNQYPQQQYNQQGGYPAQDFGPPRRQDSYGPPHQGGFQHGQAGGVYGQYDASNPQGHAGYYGGYPEQQQYNQQQQQGYGQNYGQPQQYGGQQHDAFAANQAYQQQQMASGTPSQAGAANHQFAPQSTDPNGPNYNPNAPPMTEQDRGLLGALGGGFAGHHFGGKQGHGLLGTIGGAIAGSFAEDFMKKKKKHGGHSSSSWGGGSKW</sequence>
<keyword evidence="4" id="KW-1185">Reference proteome</keyword>
<gene>
    <name evidence="3" type="ORF">OHC33_003448</name>
</gene>
<accession>A0AAN8IQA3</accession>
<dbReference type="AlphaFoldDB" id="A0AAN8IQA3"/>
<feature type="compositionally biased region" description="Polar residues" evidence="1">
    <location>
        <begin position="141"/>
        <end position="160"/>
    </location>
</feature>
<feature type="region of interest" description="Disordered" evidence="1">
    <location>
        <begin position="219"/>
        <end position="238"/>
    </location>
</feature>
<dbReference type="PANTHER" id="PTHR37014">
    <property type="entry name" value="EXPRESSION LETHALITY PROTEIN HEL10, PUTATIVE (AFU_ORTHOLOGUE AFUA_1G06580)-RELATED"/>
    <property type="match status" value="1"/>
</dbReference>
<dbReference type="Proteomes" id="UP001316803">
    <property type="component" value="Unassembled WGS sequence"/>
</dbReference>
<proteinExistence type="predicted"/>
<evidence type="ECO:0000313" key="3">
    <source>
        <dbReference type="EMBL" id="KAK5955807.1"/>
    </source>
</evidence>
<dbReference type="PANTHER" id="PTHR37014:SF10">
    <property type="entry name" value="RICH PROTEIN MS8, PUTATIVE (AFU_ORTHOLOGUE AFUA_7G05650)-RELATED"/>
    <property type="match status" value="1"/>
</dbReference>
<dbReference type="Pfam" id="PF05433">
    <property type="entry name" value="Rick_17kDa_Anti"/>
    <property type="match status" value="1"/>
</dbReference>
<evidence type="ECO:0000259" key="2">
    <source>
        <dbReference type="Pfam" id="PF05433"/>
    </source>
</evidence>
<organism evidence="3 4">
    <name type="scientific">Knufia fluminis</name>
    <dbReference type="NCBI Taxonomy" id="191047"/>
    <lineage>
        <taxon>Eukaryota</taxon>
        <taxon>Fungi</taxon>
        <taxon>Dikarya</taxon>
        <taxon>Ascomycota</taxon>
        <taxon>Pezizomycotina</taxon>
        <taxon>Eurotiomycetes</taxon>
        <taxon>Chaetothyriomycetidae</taxon>
        <taxon>Chaetothyriales</taxon>
        <taxon>Trichomeriaceae</taxon>
        <taxon>Knufia</taxon>
    </lineage>
</organism>
<comment type="caution">
    <text evidence="3">The sequence shown here is derived from an EMBL/GenBank/DDBJ whole genome shotgun (WGS) entry which is preliminary data.</text>
</comment>
<feature type="region of interest" description="Disordered" evidence="1">
    <location>
        <begin position="1"/>
        <end position="176"/>
    </location>
</feature>
<evidence type="ECO:0000313" key="4">
    <source>
        <dbReference type="Proteomes" id="UP001316803"/>
    </source>
</evidence>
<feature type="compositionally biased region" description="Low complexity" evidence="1">
    <location>
        <begin position="1"/>
        <end position="19"/>
    </location>
</feature>
<name>A0AAN8IQA3_9EURO</name>
<feature type="compositionally biased region" description="Low complexity" evidence="1">
    <location>
        <begin position="27"/>
        <end position="48"/>
    </location>
</feature>
<dbReference type="InterPro" id="IPR008816">
    <property type="entry name" value="Gly_zipper_2TM_dom"/>
</dbReference>
<dbReference type="GO" id="GO:0019867">
    <property type="term" value="C:outer membrane"/>
    <property type="evidence" value="ECO:0007669"/>
    <property type="project" value="InterPro"/>
</dbReference>
<dbReference type="EMBL" id="JAKLMC020000006">
    <property type="protein sequence ID" value="KAK5955807.1"/>
    <property type="molecule type" value="Genomic_DNA"/>
</dbReference>
<feature type="compositionally biased region" description="Low complexity" evidence="1">
    <location>
        <begin position="95"/>
        <end position="140"/>
    </location>
</feature>
<protein>
    <recommendedName>
        <fullName evidence="2">Glycine zipper 2TM domain-containing protein</fullName>
    </recommendedName>
</protein>
<feature type="compositionally biased region" description="Gly residues" evidence="1">
    <location>
        <begin position="69"/>
        <end position="78"/>
    </location>
</feature>
<evidence type="ECO:0000256" key="1">
    <source>
        <dbReference type="SAM" id="MobiDB-lite"/>
    </source>
</evidence>